<dbReference type="Pfam" id="PF02364">
    <property type="entry name" value="Glucan_synthase"/>
    <property type="match status" value="1"/>
</dbReference>
<feature type="compositionally biased region" description="Basic and acidic residues" evidence="10">
    <location>
        <begin position="27"/>
        <end position="39"/>
    </location>
</feature>
<evidence type="ECO:0000256" key="5">
    <source>
        <dbReference type="ARBA" id="ARBA00022679"/>
    </source>
</evidence>
<feature type="transmembrane region" description="Helical" evidence="11">
    <location>
        <begin position="1357"/>
        <end position="1377"/>
    </location>
</feature>
<evidence type="ECO:0000256" key="3">
    <source>
        <dbReference type="ARBA" id="ARBA00012589"/>
    </source>
</evidence>
<dbReference type="Pfam" id="PF10257">
    <property type="entry name" value="RAI16-like"/>
    <property type="match status" value="1"/>
</dbReference>
<keyword evidence="5" id="KW-0808">Transferase</keyword>
<dbReference type="GO" id="GO:0006075">
    <property type="term" value="P:(1-&gt;3)-beta-D-glucan biosynthetic process"/>
    <property type="evidence" value="ECO:0007669"/>
    <property type="project" value="InterPro"/>
</dbReference>
<dbReference type="GO" id="GO:0051278">
    <property type="term" value="P:fungal-type cell wall polysaccharide biosynthetic process"/>
    <property type="evidence" value="ECO:0007669"/>
    <property type="project" value="TreeGrafter"/>
</dbReference>
<evidence type="ECO:0000256" key="1">
    <source>
        <dbReference type="ARBA" id="ARBA00004141"/>
    </source>
</evidence>
<dbReference type="STRING" id="205917.A0A4Y9ZFV6"/>
<feature type="region of interest" description="Disordered" evidence="10">
    <location>
        <begin position="1"/>
        <end position="103"/>
    </location>
</feature>
<dbReference type="PANTHER" id="PTHR12741:SF48">
    <property type="entry name" value="1,3-BETA-GLUCAN SYNTHASE COMPONENT FKS1-RELATED"/>
    <property type="match status" value="1"/>
</dbReference>
<evidence type="ECO:0000313" key="13">
    <source>
        <dbReference type="EMBL" id="TFY72691.1"/>
    </source>
</evidence>
<feature type="region of interest" description="Disordered" evidence="10">
    <location>
        <begin position="2636"/>
        <end position="2692"/>
    </location>
</feature>
<evidence type="ECO:0000256" key="8">
    <source>
        <dbReference type="ARBA" id="ARBA00023136"/>
    </source>
</evidence>
<feature type="transmembrane region" description="Helical" evidence="11">
    <location>
        <begin position="1266"/>
        <end position="1287"/>
    </location>
</feature>
<dbReference type="InterPro" id="IPR003440">
    <property type="entry name" value="Glyco_trans_48_dom"/>
</dbReference>
<dbReference type="GO" id="GO:0000148">
    <property type="term" value="C:1,3-beta-D-glucan synthase complex"/>
    <property type="evidence" value="ECO:0007669"/>
    <property type="project" value="InterPro"/>
</dbReference>
<dbReference type="GO" id="GO:0005886">
    <property type="term" value="C:plasma membrane"/>
    <property type="evidence" value="ECO:0007669"/>
    <property type="project" value="TreeGrafter"/>
</dbReference>
<dbReference type="OrthoDB" id="1880850at2759"/>
<dbReference type="SUPFAM" id="SSF48371">
    <property type="entry name" value="ARM repeat"/>
    <property type="match status" value="1"/>
</dbReference>
<evidence type="ECO:0000256" key="6">
    <source>
        <dbReference type="ARBA" id="ARBA00022692"/>
    </source>
</evidence>
<evidence type="ECO:0000259" key="12">
    <source>
        <dbReference type="SMART" id="SM01205"/>
    </source>
</evidence>
<feature type="transmembrane region" description="Helical" evidence="11">
    <location>
        <begin position="490"/>
        <end position="510"/>
    </location>
</feature>
<feature type="transmembrane region" description="Helical" evidence="11">
    <location>
        <begin position="1216"/>
        <end position="1235"/>
    </location>
</feature>
<evidence type="ECO:0000313" key="14">
    <source>
        <dbReference type="Proteomes" id="UP000298327"/>
    </source>
</evidence>
<feature type="transmembrane region" description="Helical" evidence="11">
    <location>
        <begin position="1706"/>
        <end position="1730"/>
    </location>
</feature>
<dbReference type="InterPro" id="IPR016024">
    <property type="entry name" value="ARM-type_fold"/>
</dbReference>
<dbReference type="EC" id="2.4.1.34" evidence="3"/>
<comment type="catalytic activity">
    <reaction evidence="9">
        <text>[(1-&gt;3)-beta-D-glucosyl](n) + UDP-alpha-D-glucose = [(1-&gt;3)-beta-D-glucosyl](n+1) + UDP + H(+)</text>
        <dbReference type="Rhea" id="RHEA:21476"/>
        <dbReference type="Rhea" id="RHEA-COMP:11146"/>
        <dbReference type="Rhea" id="RHEA-COMP:14303"/>
        <dbReference type="ChEBI" id="CHEBI:15378"/>
        <dbReference type="ChEBI" id="CHEBI:37671"/>
        <dbReference type="ChEBI" id="CHEBI:58223"/>
        <dbReference type="ChEBI" id="CHEBI:58885"/>
        <dbReference type="EC" id="2.4.1.34"/>
    </reaction>
</comment>
<dbReference type="GO" id="GO:0003843">
    <property type="term" value="F:1,3-beta-D-glucan synthase activity"/>
    <property type="evidence" value="ECO:0007669"/>
    <property type="project" value="UniProtKB-EC"/>
</dbReference>
<dbReference type="PANTHER" id="PTHR12741">
    <property type="entry name" value="LYST-INTERACTING PROTEIN LIP5 DOPAMINE RESPONSIVE PROTEIN DRG-1"/>
    <property type="match status" value="1"/>
</dbReference>
<feature type="transmembrane region" description="Helical" evidence="11">
    <location>
        <begin position="1383"/>
        <end position="1401"/>
    </location>
</feature>
<feature type="transmembrane region" description="Helical" evidence="11">
    <location>
        <begin position="1653"/>
        <end position="1672"/>
    </location>
</feature>
<feature type="compositionally biased region" description="Low complexity" evidence="10">
    <location>
        <begin position="1965"/>
        <end position="1980"/>
    </location>
</feature>
<dbReference type="Pfam" id="PF23605">
    <property type="entry name" value="FKS1_dom2"/>
    <property type="match status" value="1"/>
</dbReference>
<organism evidence="13 14">
    <name type="scientific">Dentipellis fragilis</name>
    <dbReference type="NCBI Taxonomy" id="205917"/>
    <lineage>
        <taxon>Eukaryota</taxon>
        <taxon>Fungi</taxon>
        <taxon>Dikarya</taxon>
        <taxon>Basidiomycota</taxon>
        <taxon>Agaricomycotina</taxon>
        <taxon>Agaricomycetes</taxon>
        <taxon>Russulales</taxon>
        <taxon>Hericiaceae</taxon>
        <taxon>Dentipellis</taxon>
    </lineage>
</organism>
<dbReference type="SMART" id="SM01205">
    <property type="entry name" value="FKS1_dom1"/>
    <property type="match status" value="1"/>
</dbReference>
<reference evidence="13 14" key="1">
    <citation type="submission" date="2019-02" db="EMBL/GenBank/DDBJ databases">
        <title>Genome sequencing of the rare red list fungi Dentipellis fragilis.</title>
        <authorList>
            <person name="Buettner E."/>
            <person name="Kellner H."/>
        </authorList>
    </citation>
    <scope>NUCLEOTIDE SEQUENCE [LARGE SCALE GENOMIC DNA]</scope>
    <source>
        <strain evidence="13 14">DSM 105465</strain>
    </source>
</reference>
<evidence type="ECO:0000256" key="7">
    <source>
        <dbReference type="ARBA" id="ARBA00022989"/>
    </source>
</evidence>
<gene>
    <name evidence="13" type="ORF">EVG20_g299</name>
</gene>
<feature type="compositionally biased region" description="Acidic residues" evidence="10">
    <location>
        <begin position="1936"/>
        <end position="1949"/>
    </location>
</feature>
<keyword evidence="6 11" id="KW-0812">Transmembrane</keyword>
<dbReference type="InterPro" id="IPR019384">
    <property type="entry name" value="FHIP"/>
</dbReference>
<comment type="similarity">
    <text evidence="2">Belongs to the glycosyltransferase 48 family.</text>
</comment>
<evidence type="ECO:0000256" key="10">
    <source>
        <dbReference type="SAM" id="MobiDB-lite"/>
    </source>
</evidence>
<dbReference type="InterPro" id="IPR026899">
    <property type="entry name" value="FKS1-like_dom1"/>
</dbReference>
<feature type="region of interest" description="Disordered" evidence="10">
    <location>
        <begin position="1936"/>
        <end position="1987"/>
    </location>
</feature>
<evidence type="ECO:0000256" key="9">
    <source>
        <dbReference type="ARBA" id="ARBA00047777"/>
    </source>
</evidence>
<dbReference type="EMBL" id="SEOQ01000007">
    <property type="protein sequence ID" value="TFY72691.1"/>
    <property type="molecule type" value="Genomic_DNA"/>
</dbReference>
<evidence type="ECO:0000256" key="4">
    <source>
        <dbReference type="ARBA" id="ARBA00022676"/>
    </source>
</evidence>
<dbReference type="Proteomes" id="UP000298327">
    <property type="component" value="Unassembled WGS sequence"/>
</dbReference>
<feature type="transmembrane region" description="Helical" evidence="11">
    <location>
        <begin position="623"/>
        <end position="646"/>
    </location>
</feature>
<sequence>MAARPGYGQPDPRNPFANPPAPAFPQARRDYDAESDSDHYSAMNESSTRLTGASPAYSEGGQYSSYGRDSEDGHSRRYAPSIDSAISGAPMGPAGSSDPYPAWGADKQIPISYEEIEDIFLDLTQKFGFQRDSMRNQFDFLMHLLDSRASRMSPNQALLTLHADYIGGQHANYRKWYFAAQLNLDDAVGQSQNPGLQRLRSVRGQVKTAGTKSLDNALNRWRNAMNNMSQYDRLRQLALYLLCWGEAGNVRFVPECLCFIFKCADDYYRSPECQNRVDPVPEGVYLETVIKPLYNFMRDQGYEVADGKFVRKEKDHDQIIGYDDINQLFWYPEGLARIVLRDNSRLVDVPPAQRFMKFSRIDWNRVFFKTYLEKRSSAHLLVNFNRVWILHIAVYWFYTAFNSPKVYAPHGKQFPSAPMTWSATALGGAVATSIMLLATIAEWLYIPTTWHNAGHLTTRFVFLLVILAITAGPTVYIAKVDGTGNTQIPLIIGIVQFFVSVVVTLTFGIIPSGRMFGDRVAGKARKYMASQTFTASYPGLPRNARLASISLWVLTFGCKFTESYFFLTQSFSSPIAVMARTKVQGCHDKIFGSALCSNQVPFTLAIMYVMDLILFFLDTYLWYIIWVVVFSIGRSFGLGLSIWTPWKDVYTRLPKRIYAKLLATGEMEVKYKPKVLVSQIWNAIIISMYREHLLSIDNVQRLLYHQTDGPDGRRTLRAPPFFTNNDGAGFKGNFFPAGGEAERRISFFASSLTTALPEPLPVDAMPTYTVLVPHYSEKILLSLREIIREEDHNTRVTQLEYLKQLHPIEWDNFVKDTKILAEETPMDDEKTPAKTDDLPFYCIGFKTASPEYTLRTRIWASLRAQTLYRTVSGMMNYSKAIKLLYRVENPDVVQLFGGNTDRLERELERMSRRKFKFVISMQRYSKFNKEEKENAEFLLRAYPDLQIAYLDEEPGQKGGESRLFSVLIDGHSELEESGKRRPKFRIELPGNPILGDGKSDNQNHAIVFYRGEYLQLIDANQDNYLEECLKIRNILGEFEEYSISSQSPYAQWGHKEFKRSPVAIVGTREYIFSENIGVLGDIAAGKEQTFGTMTARALAWIGGKLHYGHPDFLNATFMTTRGGVSKAQKGLHLNEDIFAGMNAFGRGGRIKHSEYYQCGKGRDLGFGTILNFQTKIGTGMGEQMLSREYYYLGTQLPIDRFLTFYYGHPGFHINNILVIYSIQVFMVTILFIGTLNKQLAICRVDSQGNVKPGQPGCYNLIPVFDWVKRCVESIFLVFFIAFLPLFLQELMEKGTGKAIIRLAKHFLSLSPIFEVFSTQIYSQAILSNLTFGGARYIATGRGFATTRLSFTILYSRFAGPSIYMGMRNLLLLLYASLSIWIPYLIYFWFSVLSLCIAPFVFNPHQFSFADFVIDYREFLRWMSRGNSRTKASSWYGYCRLSRTMITGYKKKKLGHPSEKLSGDVPRATWRMVIFSEIIWPICVATVFTIAYMFVKSFPDRNGNQPPSPLIRIAIIAIGPVVWNAAVLLMLFFISLFLGPMMSSFAKFGSIIAAIAHFLALVGIIAFFEFFWFLELWDASHAVLGVITIIAIQRATQKILIAVFLSREFKHDETNRAWWTGKWYGRGLGTAAMSQPAREFIVKIVEMSLWTSDFLLGHILLVVMTPPILIPFFDRLHSTMLFWLRPSKQIRPPLFSTKQKRQRRWIVFKYTILYVVMVALLAALIVLPAIFRNEITSQPAPKPVQDHALEFHRSWVLVKNTLLHPDERQLTRGIKSTDVPAHLKNMVDLLVLESTRAEEGATGVCLEYLLKNDVLGTLVRLSETDRPSGIQAEVLRAVQNMVVLLDEQFLVHSAVHRAVLRLLRNCVGDDLQEQLDNRSKKAMGAAGNAVRSSPSEYEEDLVNLLCILCSRIRTYRELLMIFFHDKHWYRSEPLFAVEEEDDEDEEEEDSTEKKETEASEKEQDPTTEVPPTSPTPSQQTVISAPASSHTKKPEYEFLLFNYLLRFVHREGQIGDFARAGLLFLMDVAMSPGEPVHRLVGDESESSSTTVGPSDPITDAALSLAEYILDGDFSEVLGAGLGAVYSLLPSKLEIRPPVSTEGSQGTSMVLGSNPIDLEKDSLRDERDRTPGIGMEDSTNPDFRSRLDHFLKLLEFLEDVFRRNTAIDADGLDTSTFVGSAIVQSILDAVRRIFLENVLYPSILECSDTDGSAVAVMSYIEVTLRTLEDGQLADLLVKFLMSEDNDEVMQTRRTTLNLSQTAPPQAKRADKATKLHRRKSSAMVLLEMEAPDSRRPTEYFTSMGRFTLKDLLLSNLRSKNQATATSALQLLQSLLSQYNHLCVDNLIIVTHDPKATSFPEPAFLAPPLLDPPHTAALDDEDDDVFVYPGAEPTPPPAPIYSGPLYSQPETTYSTHEREMGLYLNLVSRVDPLHTSDTFSTGYDRYLQDALFGIQDHSSFRLDMDESVRSKLKHQLNPNDPMLTIILDSLRKFLSNTPEFNIALTGVLATLAYDANRSLAGWLTFGYKETQAPVRMDGDETLDQVDDGDDRSVDYGVEEKLASEFGTLPASSLDDQSRPVVHTIFQGLVAQLERYRQLVDNFDKYLLERRQGLLFNENLTDALTLALDLDDPSAIPKLRQSGSVSAVPETPQKLKPAPKKSTSFVSFLTPKKSKNSPSKAASAVLSPDPNTPSKTVAASPFGPHYQHTGSIVVEPFEAPVPLAGPWTPAKPRKFNAEEEDVFSSGWNAGQSRDSRDEYASDEEERSEKIKTITLSQLLDNVVILEESMKELVAIIHARRSLGIDAVRYL</sequence>
<comment type="subcellular location">
    <subcellularLocation>
        <location evidence="1">Membrane</location>
        <topology evidence="1">Multi-pass membrane protein</topology>
    </subcellularLocation>
</comment>
<feature type="domain" description="1,3-beta-glucan synthase component FKS1-like" evidence="12">
    <location>
        <begin position="231"/>
        <end position="343"/>
    </location>
</feature>
<protein>
    <recommendedName>
        <fullName evidence="3">1,3-beta-glucan synthase</fullName>
        <ecNumber evidence="3">2.4.1.34</ecNumber>
    </recommendedName>
</protein>
<feature type="region of interest" description="Disordered" evidence="10">
    <location>
        <begin position="2733"/>
        <end position="2762"/>
    </location>
</feature>
<keyword evidence="14" id="KW-1185">Reference proteome</keyword>
<keyword evidence="4" id="KW-0328">Glycosyltransferase</keyword>
<keyword evidence="8 11" id="KW-0472">Membrane</keyword>
<accession>A0A4Y9ZFV6</accession>
<feature type="transmembrane region" description="Helical" evidence="11">
    <location>
        <begin position="1514"/>
        <end position="1538"/>
    </location>
</feature>
<feature type="transmembrane region" description="Helical" evidence="11">
    <location>
        <begin position="458"/>
        <end position="478"/>
    </location>
</feature>
<evidence type="ECO:0000256" key="11">
    <source>
        <dbReference type="SAM" id="Phobius"/>
    </source>
</evidence>
<feature type="compositionally biased region" description="Basic and acidic residues" evidence="10">
    <location>
        <begin position="1950"/>
        <end position="1963"/>
    </location>
</feature>
<name>A0A4Y9ZFV6_9AGAM</name>
<keyword evidence="7 11" id="KW-1133">Transmembrane helix</keyword>
<feature type="transmembrane region" description="Helical" evidence="11">
    <location>
        <begin position="1550"/>
        <end position="1573"/>
    </location>
</feature>
<dbReference type="InterPro" id="IPR056261">
    <property type="entry name" value="FKS1-like_dom2"/>
</dbReference>
<evidence type="ECO:0000256" key="2">
    <source>
        <dbReference type="ARBA" id="ARBA00009040"/>
    </source>
</evidence>
<proteinExistence type="inferred from homology"/>
<feature type="transmembrane region" description="Helical" evidence="11">
    <location>
        <begin position="421"/>
        <end position="446"/>
    </location>
</feature>
<feature type="transmembrane region" description="Helical" evidence="11">
    <location>
        <begin position="1471"/>
        <end position="1494"/>
    </location>
</feature>
<comment type="caution">
    <text evidence="13">The sequence shown here is derived from an EMBL/GenBank/DDBJ whole genome shotgun (WGS) entry which is preliminary data.</text>
</comment>
<dbReference type="Pfam" id="PF14288">
    <property type="entry name" value="FKS1_dom1"/>
    <property type="match status" value="1"/>
</dbReference>